<keyword evidence="2" id="KW-0255">Endonuclease</keyword>
<dbReference type="InterPro" id="IPR008538">
    <property type="entry name" value="Uma2"/>
</dbReference>
<gene>
    <name evidence="2" type="ORF">IQ241_00780</name>
</gene>
<dbReference type="InterPro" id="IPR012296">
    <property type="entry name" value="Nuclease_put_TT1808"/>
</dbReference>
<dbReference type="PANTHER" id="PTHR35400">
    <property type="entry name" value="SLR1083 PROTEIN"/>
    <property type="match status" value="1"/>
</dbReference>
<proteinExistence type="predicted"/>
<feature type="domain" description="Putative restriction endonuclease" evidence="1">
    <location>
        <begin position="35"/>
        <end position="201"/>
    </location>
</feature>
<dbReference type="Pfam" id="PF05685">
    <property type="entry name" value="Uma2"/>
    <property type="match status" value="1"/>
</dbReference>
<dbReference type="InterPro" id="IPR011335">
    <property type="entry name" value="Restrct_endonuc-II-like"/>
</dbReference>
<evidence type="ECO:0000313" key="3">
    <source>
        <dbReference type="Proteomes" id="UP000636505"/>
    </source>
</evidence>
<dbReference type="RefSeq" id="WP_193904496.1">
    <property type="nucleotide sequence ID" value="NZ_JADEXG010000001.1"/>
</dbReference>
<evidence type="ECO:0000313" key="2">
    <source>
        <dbReference type="EMBL" id="MBE9075845.1"/>
    </source>
</evidence>
<dbReference type="Proteomes" id="UP000636505">
    <property type="component" value="Unassembled WGS sequence"/>
</dbReference>
<sequence length="234" mass="26017">MVQERARSSQTAAAVNLPCLESGDHLTRHEFERRYHAMPDLKKAELIEGVVYVPSPLRFEPHAEPHGHLITWLGVYQAMTPGVRIGDNPTVRLDWDNEPQPDALLLIDPIAGGQTRLSPDGYIEGAPELVVEIAASSAAIDLGSKMQAYRRNGVLEYVVWQAFENRLSWFQLVEGEYQQLMPDAEGMIRSQVFPGLWLAVEALLSGDMKTVLSAVQAGLGSSDHETFVKQLRSR</sequence>
<dbReference type="EMBL" id="JADEXG010000001">
    <property type="protein sequence ID" value="MBE9075845.1"/>
    <property type="molecule type" value="Genomic_DNA"/>
</dbReference>
<protein>
    <submittedName>
        <fullName evidence="2">Uma2 family endonuclease</fullName>
    </submittedName>
</protein>
<accession>A0A8J7DM31</accession>
<organism evidence="2 3">
    <name type="scientific">Vasconcelosia minhoensis LEGE 07310</name>
    <dbReference type="NCBI Taxonomy" id="915328"/>
    <lineage>
        <taxon>Bacteria</taxon>
        <taxon>Bacillati</taxon>
        <taxon>Cyanobacteriota</taxon>
        <taxon>Cyanophyceae</taxon>
        <taxon>Nodosilineales</taxon>
        <taxon>Cymatolegaceae</taxon>
        <taxon>Vasconcelosia</taxon>
        <taxon>Vasconcelosia minhoensis</taxon>
    </lineage>
</organism>
<keyword evidence="2" id="KW-0540">Nuclease</keyword>
<dbReference type="SUPFAM" id="SSF52980">
    <property type="entry name" value="Restriction endonuclease-like"/>
    <property type="match status" value="1"/>
</dbReference>
<evidence type="ECO:0000259" key="1">
    <source>
        <dbReference type="Pfam" id="PF05685"/>
    </source>
</evidence>
<comment type="caution">
    <text evidence="2">The sequence shown here is derived from an EMBL/GenBank/DDBJ whole genome shotgun (WGS) entry which is preliminary data.</text>
</comment>
<dbReference type="Gene3D" id="3.90.1570.10">
    <property type="entry name" value="tt1808, chain A"/>
    <property type="match status" value="1"/>
</dbReference>
<dbReference type="CDD" id="cd06260">
    <property type="entry name" value="DUF820-like"/>
    <property type="match status" value="1"/>
</dbReference>
<name>A0A8J7DM31_9CYAN</name>
<dbReference type="GO" id="GO:0004519">
    <property type="term" value="F:endonuclease activity"/>
    <property type="evidence" value="ECO:0007669"/>
    <property type="project" value="UniProtKB-KW"/>
</dbReference>
<dbReference type="AlphaFoldDB" id="A0A8J7DM31"/>
<keyword evidence="3" id="KW-1185">Reference proteome</keyword>
<dbReference type="PANTHER" id="PTHR35400:SF3">
    <property type="entry name" value="SLL1072 PROTEIN"/>
    <property type="match status" value="1"/>
</dbReference>
<keyword evidence="2" id="KW-0378">Hydrolase</keyword>
<reference evidence="2" key="1">
    <citation type="submission" date="2020-10" db="EMBL/GenBank/DDBJ databases">
        <authorList>
            <person name="Castelo-Branco R."/>
            <person name="Eusebio N."/>
            <person name="Adriana R."/>
            <person name="Vieira A."/>
            <person name="Brugerolle De Fraissinette N."/>
            <person name="Rezende De Castro R."/>
            <person name="Schneider M.P."/>
            <person name="Vasconcelos V."/>
            <person name="Leao P.N."/>
        </authorList>
    </citation>
    <scope>NUCLEOTIDE SEQUENCE</scope>
    <source>
        <strain evidence="2">LEGE 07310</strain>
    </source>
</reference>